<organism evidence="2 3">
    <name type="scientific">Friedmanniomyces endolithicus</name>
    <dbReference type="NCBI Taxonomy" id="329885"/>
    <lineage>
        <taxon>Eukaryota</taxon>
        <taxon>Fungi</taxon>
        <taxon>Dikarya</taxon>
        <taxon>Ascomycota</taxon>
        <taxon>Pezizomycotina</taxon>
        <taxon>Dothideomycetes</taxon>
        <taxon>Dothideomycetidae</taxon>
        <taxon>Mycosphaerellales</taxon>
        <taxon>Teratosphaeriaceae</taxon>
        <taxon>Friedmanniomyces</taxon>
    </lineage>
</organism>
<protein>
    <submittedName>
        <fullName evidence="2">Uncharacterized protein</fullName>
    </submittedName>
</protein>
<gene>
    <name evidence="2" type="ORF">LTR91_027141</name>
</gene>
<feature type="compositionally biased region" description="Low complexity" evidence="1">
    <location>
        <begin position="75"/>
        <end position="84"/>
    </location>
</feature>
<accession>A0AAN6GXU8</accession>
<comment type="caution">
    <text evidence="2">The sequence shown here is derived from an EMBL/GenBank/DDBJ whole genome shotgun (WGS) entry which is preliminary data.</text>
</comment>
<feature type="non-terminal residue" evidence="2">
    <location>
        <position position="1"/>
    </location>
</feature>
<feature type="compositionally biased region" description="Low complexity" evidence="1">
    <location>
        <begin position="112"/>
        <end position="121"/>
    </location>
</feature>
<evidence type="ECO:0000256" key="1">
    <source>
        <dbReference type="SAM" id="MobiDB-lite"/>
    </source>
</evidence>
<dbReference type="Proteomes" id="UP001175353">
    <property type="component" value="Unassembled WGS sequence"/>
</dbReference>
<keyword evidence="3" id="KW-1185">Reference proteome</keyword>
<evidence type="ECO:0000313" key="3">
    <source>
        <dbReference type="Proteomes" id="UP001175353"/>
    </source>
</evidence>
<reference evidence="2" key="1">
    <citation type="submission" date="2023-06" db="EMBL/GenBank/DDBJ databases">
        <title>Black Yeasts Isolated from many extreme environments.</title>
        <authorList>
            <person name="Coleine C."/>
            <person name="Stajich J.E."/>
            <person name="Selbmann L."/>
        </authorList>
    </citation>
    <scope>NUCLEOTIDE SEQUENCE</scope>
    <source>
        <strain evidence="2">CCFEE 5200</strain>
    </source>
</reference>
<feature type="compositionally biased region" description="Basic and acidic residues" evidence="1">
    <location>
        <begin position="52"/>
        <end position="67"/>
    </location>
</feature>
<proteinExistence type="predicted"/>
<dbReference type="EMBL" id="JAUJLE010002272">
    <property type="protein sequence ID" value="KAK0946326.1"/>
    <property type="molecule type" value="Genomic_DNA"/>
</dbReference>
<dbReference type="AlphaFoldDB" id="A0AAN6GXU8"/>
<feature type="compositionally biased region" description="Basic residues" evidence="1">
    <location>
        <begin position="19"/>
        <end position="30"/>
    </location>
</feature>
<evidence type="ECO:0000313" key="2">
    <source>
        <dbReference type="EMBL" id="KAK0946326.1"/>
    </source>
</evidence>
<feature type="non-terminal residue" evidence="2">
    <location>
        <position position="130"/>
    </location>
</feature>
<feature type="region of interest" description="Disordered" evidence="1">
    <location>
        <begin position="1"/>
        <end position="130"/>
    </location>
</feature>
<feature type="compositionally biased region" description="Basic residues" evidence="1">
    <location>
        <begin position="89"/>
        <end position="105"/>
    </location>
</feature>
<sequence length="130" mass="14886">RRRRSPRRAQPQSPPQPQRRARPRSARLGHRALGLRGPHRTRLPAPASHQPHHADRPPGSHRLDGHDPAPPPISPSTHPTNISPQTPKWRQKQRRKQQQQLHRPHNPPPDPLLGLLSPRRPQNGHQPLRP</sequence>
<name>A0AAN6GXU8_9PEZI</name>